<name>A0A8S1QMB8_PARPR</name>
<proteinExistence type="predicted"/>
<gene>
    <name evidence="1" type="ORF">PPRIM_AZ9-3.1.T1700025</name>
</gene>
<protein>
    <submittedName>
        <fullName evidence="1">Uncharacterized protein</fullName>
    </submittedName>
</protein>
<dbReference type="AlphaFoldDB" id="A0A8S1QMB8"/>
<dbReference type="OMA" id="NCTRVSW"/>
<dbReference type="Proteomes" id="UP000688137">
    <property type="component" value="Unassembled WGS sequence"/>
</dbReference>
<reference evidence="1" key="1">
    <citation type="submission" date="2021-01" db="EMBL/GenBank/DDBJ databases">
        <authorList>
            <consortium name="Genoscope - CEA"/>
            <person name="William W."/>
        </authorList>
    </citation>
    <scope>NUCLEOTIDE SEQUENCE</scope>
</reference>
<evidence type="ECO:0000313" key="2">
    <source>
        <dbReference type="Proteomes" id="UP000688137"/>
    </source>
</evidence>
<evidence type="ECO:0000313" key="1">
    <source>
        <dbReference type="EMBL" id="CAD8116221.1"/>
    </source>
</evidence>
<comment type="caution">
    <text evidence="1">The sequence shown here is derived from an EMBL/GenBank/DDBJ whole genome shotgun (WGS) entry which is preliminary data.</text>
</comment>
<dbReference type="EMBL" id="CAJJDM010000179">
    <property type="protein sequence ID" value="CAD8116221.1"/>
    <property type="molecule type" value="Genomic_DNA"/>
</dbReference>
<organism evidence="1 2">
    <name type="scientific">Paramecium primaurelia</name>
    <dbReference type="NCBI Taxonomy" id="5886"/>
    <lineage>
        <taxon>Eukaryota</taxon>
        <taxon>Sar</taxon>
        <taxon>Alveolata</taxon>
        <taxon>Ciliophora</taxon>
        <taxon>Intramacronucleata</taxon>
        <taxon>Oligohymenophorea</taxon>
        <taxon>Peniculida</taxon>
        <taxon>Parameciidae</taxon>
        <taxon>Paramecium</taxon>
    </lineage>
</organism>
<keyword evidence="2" id="KW-1185">Reference proteome</keyword>
<accession>A0A8S1QMB8</accession>
<sequence>MEIFLNGYQYCIPENFTFYQLFQQTGQPGNFNNKFWQRNGSNLLVNQNTLVKELLQTNDQVILIDKPQKLGSTIQSQQIGTFPGAQFVNPSFQMNQGTQQQKIIFQQNQSVPNQQFGMQQVGIQSMNQMTSSQQNYQSPLYNFQTNINLLQNQNLYQQPIISQPQTQTQSDDYDVFQTFTDNNQNANEDIFSTHYQYSNYEQNRQNYLQIKSTCPGNKQDQVIKDNYRFTLDNYGDVLIIDKLDQSFYLQISNKFKLNKVRQFDIGNKQKQFESNIILDLNCTRVSWIQELDLLAVQFNTGAIIAVQLYLE</sequence>